<keyword evidence="3" id="KW-0496">Mitochondrion</keyword>
<dbReference type="AlphaFoldDB" id="A0A1C7LU64"/>
<evidence type="ECO:0000313" key="4">
    <source>
        <dbReference type="EMBL" id="OBZ67459.1"/>
    </source>
</evidence>
<accession>A0A1C7LU64</accession>
<dbReference type="PANTHER" id="PTHR28554">
    <property type="entry name" value="39S RIBOSOMAL PROTEIN L45, MITOCHONDRIAL"/>
    <property type="match status" value="1"/>
</dbReference>
<dbReference type="OrthoDB" id="19619at2759"/>
<evidence type="ECO:0000256" key="2">
    <source>
        <dbReference type="ARBA" id="ARBA00022946"/>
    </source>
</evidence>
<dbReference type="Gene3D" id="3.10.450.240">
    <property type="match status" value="1"/>
</dbReference>
<sequence length="270" mass="30871">MSSTGELDIWSGPIALMDLHVPAWKSSRKDATLLDHLRLVRQNIRNGFLNIRSMYRMAKVNSFQGVKIKSPWSWKLFTCQSPNNAWMFAFRQMALDMYKNINEAVANRDEKTIKAFSTGEQQLAYIKLARQQDSRFLSVWKLHGERMPSRVVSLRATEGHSGLEGPKIGNRLVVQALVRFDTMQSLELHSKKTGALVPGLDTNPKPVVEYLVFQKRMCAGSVNVVVLWRFPLKPFICDPDPLRGVFAPRQLYIIVLLVYTDNITHLHTCQ</sequence>
<keyword evidence="5" id="KW-1185">Reference proteome</keyword>
<dbReference type="InterPro" id="IPR024621">
    <property type="entry name" value="Mba1"/>
</dbReference>
<dbReference type="GO" id="GO:0005743">
    <property type="term" value="C:mitochondrial inner membrane"/>
    <property type="evidence" value="ECO:0007669"/>
    <property type="project" value="InterPro"/>
</dbReference>
<protein>
    <submittedName>
        <fullName evidence="4">Uncharacterized protein</fullName>
    </submittedName>
</protein>
<dbReference type="Pfam" id="PF07961">
    <property type="entry name" value="MBA1"/>
    <property type="match status" value="1"/>
</dbReference>
<dbReference type="OMA" id="VFQKRMW"/>
<evidence type="ECO:0000256" key="1">
    <source>
        <dbReference type="ARBA" id="ARBA00004173"/>
    </source>
</evidence>
<dbReference type="EMBL" id="LUGG01000024">
    <property type="protein sequence ID" value="OBZ67459.1"/>
    <property type="molecule type" value="Genomic_DNA"/>
</dbReference>
<evidence type="ECO:0000256" key="3">
    <source>
        <dbReference type="ARBA" id="ARBA00023128"/>
    </source>
</evidence>
<dbReference type="InterPro" id="IPR051975">
    <property type="entry name" value="mtLSU_mL45"/>
</dbReference>
<dbReference type="Proteomes" id="UP000092993">
    <property type="component" value="Unassembled WGS sequence"/>
</dbReference>
<organism evidence="4 5">
    <name type="scientific">Grifola frondosa</name>
    <name type="common">Maitake</name>
    <name type="synonym">Polyporus frondosus</name>
    <dbReference type="NCBI Taxonomy" id="5627"/>
    <lineage>
        <taxon>Eukaryota</taxon>
        <taxon>Fungi</taxon>
        <taxon>Dikarya</taxon>
        <taxon>Basidiomycota</taxon>
        <taxon>Agaricomycotina</taxon>
        <taxon>Agaricomycetes</taxon>
        <taxon>Polyporales</taxon>
        <taxon>Grifolaceae</taxon>
        <taxon>Grifola</taxon>
    </lineage>
</organism>
<dbReference type="GO" id="GO:0032979">
    <property type="term" value="P:protein insertion into mitochondrial inner membrane from matrix"/>
    <property type="evidence" value="ECO:0007669"/>
    <property type="project" value="InterPro"/>
</dbReference>
<keyword evidence="2" id="KW-0809">Transit peptide</keyword>
<dbReference type="STRING" id="5627.A0A1C7LU64"/>
<proteinExistence type="predicted"/>
<dbReference type="PANTHER" id="PTHR28554:SF1">
    <property type="entry name" value="LARGE RIBOSOMAL SUBUNIT PROTEIN ML45"/>
    <property type="match status" value="1"/>
</dbReference>
<evidence type="ECO:0000313" key="5">
    <source>
        <dbReference type="Proteomes" id="UP000092993"/>
    </source>
</evidence>
<gene>
    <name evidence="4" type="ORF">A0H81_12631</name>
</gene>
<name>A0A1C7LU64_GRIFR</name>
<reference evidence="4 5" key="1">
    <citation type="submission" date="2016-03" db="EMBL/GenBank/DDBJ databases">
        <title>Whole genome sequencing of Grifola frondosa 9006-11.</title>
        <authorList>
            <person name="Min B."/>
            <person name="Park H."/>
            <person name="Kim J.-G."/>
            <person name="Cho H."/>
            <person name="Oh Y.-L."/>
            <person name="Kong W.-S."/>
            <person name="Choi I.-G."/>
        </authorList>
    </citation>
    <scope>NUCLEOTIDE SEQUENCE [LARGE SCALE GENOMIC DNA]</scope>
    <source>
        <strain evidence="4 5">9006-11</strain>
    </source>
</reference>
<comment type="subcellular location">
    <subcellularLocation>
        <location evidence="1">Mitochondrion</location>
    </subcellularLocation>
</comment>
<comment type="caution">
    <text evidence="4">The sequence shown here is derived from an EMBL/GenBank/DDBJ whole genome shotgun (WGS) entry which is preliminary data.</text>
</comment>